<dbReference type="EMBL" id="MAQA01000003">
    <property type="protein sequence ID" value="OCI32885.1"/>
    <property type="molecule type" value="Genomic_DNA"/>
</dbReference>
<protein>
    <recommendedName>
        <fullName evidence="3">PRC-barrel domain protein</fullName>
    </recommendedName>
</protein>
<gene>
    <name evidence="1" type="ORF">OERS_04770</name>
</gene>
<evidence type="ECO:0000313" key="2">
    <source>
        <dbReference type="Proteomes" id="UP000093412"/>
    </source>
</evidence>
<comment type="caution">
    <text evidence="1">The sequence shown here is derived from an EMBL/GenBank/DDBJ whole genome shotgun (WGS) entry which is preliminary data.</text>
</comment>
<name>A0ABX2Y8R8_9CELL</name>
<evidence type="ECO:0000313" key="1">
    <source>
        <dbReference type="EMBL" id="OCI32885.1"/>
    </source>
</evidence>
<proteinExistence type="predicted"/>
<accession>A0ABX2Y8R8</accession>
<keyword evidence="2" id="KW-1185">Reference proteome</keyword>
<sequence length="129" mass="14145">MILGDLLDAAVRDESGQLVGYVSDARLVLDGPPPAGSESSLSAARLHGLIVTPRRAGSFLGYERNGVGAPWPLARWLRWRHRGTFLIHWTDVVAVPDPEDPDRVEHENVVVVRDGHRRYDPALRPAGGP</sequence>
<reference evidence="1 2" key="1">
    <citation type="submission" date="2016-06" db="EMBL/GenBank/DDBJ databases">
        <title>Genome sequence of Oerskovia enterophila DSM 43852.</title>
        <authorList>
            <person name="Poehlein A."/>
            <person name="Jag V."/>
            <person name="Bengelsdorf F.R."/>
            <person name="Daniel R."/>
            <person name="Duerre P."/>
        </authorList>
    </citation>
    <scope>NUCLEOTIDE SEQUENCE [LARGE SCALE GENOMIC DNA]</scope>
    <source>
        <strain evidence="1 2">DSM 43852</strain>
    </source>
</reference>
<dbReference type="Proteomes" id="UP000093412">
    <property type="component" value="Unassembled WGS sequence"/>
</dbReference>
<evidence type="ECO:0008006" key="3">
    <source>
        <dbReference type="Google" id="ProtNLM"/>
    </source>
</evidence>
<organism evidence="1 2">
    <name type="scientific">Oerskovia enterophila</name>
    <dbReference type="NCBI Taxonomy" id="43678"/>
    <lineage>
        <taxon>Bacteria</taxon>
        <taxon>Bacillati</taxon>
        <taxon>Actinomycetota</taxon>
        <taxon>Actinomycetes</taxon>
        <taxon>Micrococcales</taxon>
        <taxon>Cellulomonadaceae</taxon>
        <taxon>Oerskovia</taxon>
    </lineage>
</organism>
<dbReference type="RefSeq" id="WP_068624120.1">
    <property type="nucleotide sequence ID" value="NZ_MAQA01000003.1"/>
</dbReference>